<reference evidence="1" key="1">
    <citation type="submission" date="2018-07" db="EMBL/GenBank/DDBJ databases">
        <title>Complete genome sequence of Sphingomonas bisphenolicum strain AO1, a bisphenol A degradative bacterium isolated from Japanese farm field.</title>
        <authorList>
            <person name="Murakami M."/>
            <person name="Koh M."/>
            <person name="Koba S."/>
            <person name="Matsumura Y."/>
        </authorList>
    </citation>
    <scope>NUCLEOTIDE SEQUENCE</scope>
    <source>
        <strain evidence="1">AO1</strain>
        <plasmid evidence="1">pBAR4</plasmid>
    </source>
</reference>
<gene>
    <name evidence="1" type="ORF">SBA_pBAR4_0760</name>
</gene>
<geneLocation type="plasmid" evidence="1 2">
    <name>pBAR4</name>
</geneLocation>
<accession>A0ABN5WT06</accession>
<protein>
    <submittedName>
        <fullName evidence="1">Uncharacterized protein</fullName>
    </submittedName>
</protein>
<dbReference type="Proteomes" id="UP001059971">
    <property type="component" value="Plasmid pBAR4"/>
</dbReference>
<evidence type="ECO:0000313" key="2">
    <source>
        <dbReference type="Proteomes" id="UP001059971"/>
    </source>
</evidence>
<evidence type="ECO:0000313" key="1">
    <source>
        <dbReference type="EMBL" id="BBF72767.1"/>
    </source>
</evidence>
<proteinExistence type="predicted"/>
<keyword evidence="2" id="KW-1185">Reference proteome</keyword>
<dbReference type="EMBL" id="AP018822">
    <property type="protein sequence ID" value="BBF72767.1"/>
    <property type="molecule type" value="Genomic_DNA"/>
</dbReference>
<organism evidence="1 2">
    <name type="scientific">Sphingomonas bisphenolicum</name>
    <dbReference type="NCBI Taxonomy" id="296544"/>
    <lineage>
        <taxon>Bacteria</taxon>
        <taxon>Pseudomonadati</taxon>
        <taxon>Pseudomonadota</taxon>
        <taxon>Alphaproteobacteria</taxon>
        <taxon>Sphingomonadales</taxon>
        <taxon>Sphingomonadaceae</taxon>
        <taxon>Sphingomonas</taxon>
    </lineage>
</organism>
<keyword evidence="1" id="KW-0614">Plasmid</keyword>
<name>A0ABN5WT06_9SPHN</name>
<sequence>MRILVKQGHDSIVVELDLGGLSDELAVLSGTTETVGILDQVRREHGDDPSDWLPVFHERRRATTRRKG</sequence>